<dbReference type="SUPFAM" id="SSF53850">
    <property type="entry name" value="Periplasmic binding protein-like II"/>
    <property type="match status" value="1"/>
</dbReference>
<dbReference type="GO" id="GO:0005829">
    <property type="term" value="C:cytosol"/>
    <property type="evidence" value="ECO:0007669"/>
    <property type="project" value="TreeGrafter"/>
</dbReference>
<keyword evidence="2" id="KW-0805">Transcription regulation</keyword>
<dbReference type="InterPro" id="IPR050950">
    <property type="entry name" value="HTH-type_LysR_regulators"/>
</dbReference>
<evidence type="ECO:0000256" key="1">
    <source>
        <dbReference type="ARBA" id="ARBA00009437"/>
    </source>
</evidence>
<dbReference type="InterPro" id="IPR036390">
    <property type="entry name" value="WH_DNA-bd_sf"/>
</dbReference>
<dbReference type="Pfam" id="PF00126">
    <property type="entry name" value="HTH_1"/>
    <property type="match status" value="1"/>
</dbReference>
<dbReference type="InterPro" id="IPR036388">
    <property type="entry name" value="WH-like_DNA-bd_sf"/>
</dbReference>
<comment type="similarity">
    <text evidence="1">Belongs to the LysR transcriptional regulatory family.</text>
</comment>
<dbReference type="InterPro" id="IPR005119">
    <property type="entry name" value="LysR_subst-bd"/>
</dbReference>
<evidence type="ECO:0000256" key="4">
    <source>
        <dbReference type="ARBA" id="ARBA00023163"/>
    </source>
</evidence>
<dbReference type="InterPro" id="IPR000847">
    <property type="entry name" value="LysR_HTH_N"/>
</dbReference>
<dbReference type="PANTHER" id="PTHR30419:SF2">
    <property type="entry name" value="LYSR FAMILY TRANSCRIPTIONAL REGULATOR"/>
    <property type="match status" value="1"/>
</dbReference>
<dbReference type="GO" id="GO:0003700">
    <property type="term" value="F:DNA-binding transcription factor activity"/>
    <property type="evidence" value="ECO:0007669"/>
    <property type="project" value="InterPro"/>
</dbReference>
<dbReference type="SUPFAM" id="SSF46785">
    <property type="entry name" value="Winged helix' DNA-binding domain"/>
    <property type="match status" value="1"/>
</dbReference>
<evidence type="ECO:0000256" key="2">
    <source>
        <dbReference type="ARBA" id="ARBA00023015"/>
    </source>
</evidence>
<organism evidence="6 7">
    <name type="scientific">Advenella kashmirensis</name>
    <dbReference type="NCBI Taxonomy" id="310575"/>
    <lineage>
        <taxon>Bacteria</taxon>
        <taxon>Pseudomonadati</taxon>
        <taxon>Pseudomonadota</taxon>
        <taxon>Betaproteobacteria</taxon>
        <taxon>Burkholderiales</taxon>
        <taxon>Alcaligenaceae</taxon>
    </lineage>
</organism>
<keyword evidence="3" id="KW-0238">DNA-binding</keyword>
<dbReference type="Gene3D" id="3.40.190.290">
    <property type="match status" value="1"/>
</dbReference>
<dbReference type="Pfam" id="PF03466">
    <property type="entry name" value="LysR_substrate"/>
    <property type="match status" value="1"/>
</dbReference>
<dbReference type="PROSITE" id="PS50931">
    <property type="entry name" value="HTH_LYSR"/>
    <property type="match status" value="1"/>
</dbReference>
<feature type="domain" description="HTH lysR-type" evidence="5">
    <location>
        <begin position="17"/>
        <end position="69"/>
    </location>
</feature>
<gene>
    <name evidence="6" type="ORF">DD666_01445</name>
</gene>
<proteinExistence type="inferred from homology"/>
<dbReference type="GO" id="GO:0003677">
    <property type="term" value="F:DNA binding"/>
    <property type="evidence" value="ECO:0007669"/>
    <property type="project" value="UniProtKB-KW"/>
</dbReference>
<dbReference type="Proteomes" id="UP000264036">
    <property type="component" value="Unassembled WGS sequence"/>
</dbReference>
<comment type="caution">
    <text evidence="6">The sequence shown here is derived from an EMBL/GenBank/DDBJ whole genome shotgun (WGS) entry which is preliminary data.</text>
</comment>
<evidence type="ECO:0000313" key="7">
    <source>
        <dbReference type="Proteomes" id="UP000264036"/>
    </source>
</evidence>
<keyword evidence="4" id="KW-0804">Transcription</keyword>
<dbReference type="Gene3D" id="1.10.10.10">
    <property type="entry name" value="Winged helix-like DNA-binding domain superfamily/Winged helix DNA-binding domain"/>
    <property type="match status" value="1"/>
</dbReference>
<name>A0A356LAW8_9BURK</name>
<protein>
    <recommendedName>
        <fullName evidence="5">HTH lysR-type domain-containing protein</fullName>
    </recommendedName>
</protein>
<evidence type="ECO:0000256" key="3">
    <source>
        <dbReference type="ARBA" id="ARBA00023125"/>
    </source>
</evidence>
<dbReference type="EMBL" id="DOEK01000004">
    <property type="protein sequence ID" value="HBP28064.1"/>
    <property type="molecule type" value="Genomic_DNA"/>
</dbReference>
<reference evidence="6 7" key="1">
    <citation type="journal article" date="2018" name="Nat. Biotechnol.">
        <title>A standardized bacterial taxonomy based on genome phylogeny substantially revises the tree of life.</title>
        <authorList>
            <person name="Parks D.H."/>
            <person name="Chuvochina M."/>
            <person name="Waite D.W."/>
            <person name="Rinke C."/>
            <person name="Skarshewski A."/>
            <person name="Chaumeil P.A."/>
            <person name="Hugenholtz P."/>
        </authorList>
    </citation>
    <scope>NUCLEOTIDE SEQUENCE [LARGE SCALE GENOMIC DNA]</scope>
    <source>
        <strain evidence="6">UBA10707</strain>
    </source>
</reference>
<dbReference type="AlphaFoldDB" id="A0A356LAW8"/>
<sequence>MKTKVQASMPRFDLFTLQLVLAVKATGSVARAAESMHLTASAVSKRILELEDQLGTAILERHSQGARLNPAGVALARRAQSILKEFHNLQDDMADFTNGTAGSVRLASNTSGLACGLADQLVYFNRQYPDIKISVREATSIAVVQAVAEGWADIGIASADTELGALSARPYRTTPLVLAVPKNHPLARQGAVHYTDTLAYPHIGRAADSALGRLAGAPPSARSEKASVDSLVTSFSAVFSLVRAGAGVAVVPLSPAQLITAPDISLVSLKDSWAKFDLCLVCDPGVILSPAASRLLTMLGSTPETPKAE</sequence>
<dbReference type="PANTHER" id="PTHR30419">
    <property type="entry name" value="HTH-TYPE TRANSCRIPTIONAL REGULATOR YBHD"/>
    <property type="match status" value="1"/>
</dbReference>
<evidence type="ECO:0000313" key="6">
    <source>
        <dbReference type="EMBL" id="HBP28064.1"/>
    </source>
</evidence>
<accession>A0A356LAW8</accession>
<evidence type="ECO:0000259" key="5">
    <source>
        <dbReference type="PROSITE" id="PS50931"/>
    </source>
</evidence>